<reference evidence="2 3" key="1">
    <citation type="submission" date="2021-06" db="EMBL/GenBank/DDBJ databases">
        <title>Caerostris darwini draft genome.</title>
        <authorList>
            <person name="Kono N."/>
            <person name="Arakawa K."/>
        </authorList>
    </citation>
    <scope>NUCLEOTIDE SEQUENCE [LARGE SCALE GENOMIC DNA]</scope>
</reference>
<proteinExistence type="predicted"/>
<organism evidence="2 3">
    <name type="scientific">Caerostris darwini</name>
    <dbReference type="NCBI Taxonomy" id="1538125"/>
    <lineage>
        <taxon>Eukaryota</taxon>
        <taxon>Metazoa</taxon>
        <taxon>Ecdysozoa</taxon>
        <taxon>Arthropoda</taxon>
        <taxon>Chelicerata</taxon>
        <taxon>Arachnida</taxon>
        <taxon>Araneae</taxon>
        <taxon>Araneomorphae</taxon>
        <taxon>Entelegynae</taxon>
        <taxon>Araneoidea</taxon>
        <taxon>Araneidae</taxon>
        <taxon>Caerostris</taxon>
    </lineage>
</organism>
<dbReference type="EMBL" id="BPLQ01003435">
    <property type="protein sequence ID" value="GIY00475.1"/>
    <property type="molecule type" value="Genomic_DNA"/>
</dbReference>
<gene>
    <name evidence="2" type="primary">AVEN_145523_1</name>
    <name evidence="2" type="ORF">CDAR_579731</name>
</gene>
<evidence type="ECO:0000313" key="2">
    <source>
        <dbReference type="EMBL" id="GIY00475.1"/>
    </source>
</evidence>
<dbReference type="SUPFAM" id="SSF48726">
    <property type="entry name" value="Immunoglobulin"/>
    <property type="match status" value="1"/>
</dbReference>
<keyword evidence="3" id="KW-1185">Reference proteome</keyword>
<sequence length="140" mass="15621">MASVSLEQGDKLRRFLRGDSSEKKSYRFFLSTNLTWKPCRTFYRGGIFFSFSEAKADLKGIVIEPDMKLFSCYAKNPHVSGTASTTHKLRVVYSPKPPIILGYDAGTPLQVGDLQKFNCVAVGGNPPAMLSWYKGDREVS</sequence>
<comment type="caution">
    <text evidence="2">The sequence shown here is derived from an EMBL/GenBank/DDBJ whole genome shotgun (WGS) entry which is preliminary data.</text>
</comment>
<accession>A0AAV4PUT0</accession>
<evidence type="ECO:0000313" key="3">
    <source>
        <dbReference type="Proteomes" id="UP001054837"/>
    </source>
</evidence>
<dbReference type="InterPro" id="IPR007110">
    <property type="entry name" value="Ig-like_dom"/>
</dbReference>
<dbReference type="InterPro" id="IPR036179">
    <property type="entry name" value="Ig-like_dom_sf"/>
</dbReference>
<evidence type="ECO:0000259" key="1">
    <source>
        <dbReference type="PROSITE" id="PS50835"/>
    </source>
</evidence>
<dbReference type="AlphaFoldDB" id="A0AAV4PUT0"/>
<feature type="domain" description="Ig-like" evidence="1">
    <location>
        <begin position="97"/>
        <end position="140"/>
    </location>
</feature>
<protein>
    <submittedName>
        <fullName evidence="2">Ig-like domain-containing protein</fullName>
    </submittedName>
</protein>
<dbReference type="PROSITE" id="PS50835">
    <property type="entry name" value="IG_LIKE"/>
    <property type="match status" value="1"/>
</dbReference>
<name>A0AAV4PUT0_9ARAC</name>
<dbReference type="Proteomes" id="UP001054837">
    <property type="component" value="Unassembled WGS sequence"/>
</dbReference>